<dbReference type="InterPro" id="IPR005119">
    <property type="entry name" value="LysR_subst-bd"/>
</dbReference>
<keyword evidence="2" id="KW-0805">Transcription regulation</keyword>
<organism evidence="6 7">
    <name type="scientific">Acinetobacter chinensis</name>
    <dbReference type="NCBI Taxonomy" id="2004650"/>
    <lineage>
        <taxon>Bacteria</taxon>
        <taxon>Pseudomonadati</taxon>
        <taxon>Pseudomonadota</taxon>
        <taxon>Gammaproteobacteria</taxon>
        <taxon>Moraxellales</taxon>
        <taxon>Moraxellaceae</taxon>
        <taxon>Acinetobacter</taxon>
    </lineage>
</organism>
<dbReference type="InterPro" id="IPR000847">
    <property type="entry name" value="LysR_HTH_N"/>
</dbReference>
<dbReference type="FunFam" id="1.10.10.10:FF:000001">
    <property type="entry name" value="LysR family transcriptional regulator"/>
    <property type="match status" value="1"/>
</dbReference>
<keyword evidence="4" id="KW-0804">Transcription</keyword>
<dbReference type="Gene3D" id="1.10.10.10">
    <property type="entry name" value="Winged helix-like DNA-binding domain superfamily/Winged helix DNA-binding domain"/>
    <property type="match status" value="1"/>
</dbReference>
<dbReference type="PANTHER" id="PTHR30537">
    <property type="entry name" value="HTH-TYPE TRANSCRIPTIONAL REGULATOR"/>
    <property type="match status" value="1"/>
</dbReference>
<dbReference type="InterPro" id="IPR058163">
    <property type="entry name" value="LysR-type_TF_proteobact-type"/>
</dbReference>
<dbReference type="Pfam" id="PF03466">
    <property type="entry name" value="LysR_substrate"/>
    <property type="match status" value="1"/>
</dbReference>
<evidence type="ECO:0000256" key="1">
    <source>
        <dbReference type="ARBA" id="ARBA00009437"/>
    </source>
</evidence>
<dbReference type="PANTHER" id="PTHR30537:SF5">
    <property type="entry name" value="HTH-TYPE TRANSCRIPTIONAL ACTIVATOR TTDR-RELATED"/>
    <property type="match status" value="1"/>
</dbReference>
<dbReference type="KEGG" id="achi:CDG60_07985"/>
<keyword evidence="3" id="KW-0238">DNA-binding</keyword>
<evidence type="ECO:0000313" key="7">
    <source>
        <dbReference type="Proteomes" id="UP000263753"/>
    </source>
</evidence>
<evidence type="ECO:0000256" key="4">
    <source>
        <dbReference type="ARBA" id="ARBA00023163"/>
    </source>
</evidence>
<evidence type="ECO:0000256" key="3">
    <source>
        <dbReference type="ARBA" id="ARBA00023125"/>
    </source>
</evidence>
<dbReference type="RefSeq" id="WP_087511603.1">
    <property type="nucleotide sequence ID" value="NZ_CP032134.1"/>
</dbReference>
<dbReference type="Gene3D" id="3.40.190.290">
    <property type="match status" value="1"/>
</dbReference>
<dbReference type="CDD" id="cd08422">
    <property type="entry name" value="PBP2_CrgA_like"/>
    <property type="match status" value="1"/>
</dbReference>
<dbReference type="Pfam" id="PF00126">
    <property type="entry name" value="HTH_1"/>
    <property type="match status" value="1"/>
</dbReference>
<name>A0A3B7M1F3_9GAMM</name>
<dbReference type="PROSITE" id="PS50931">
    <property type="entry name" value="HTH_LYSR"/>
    <property type="match status" value="1"/>
</dbReference>
<dbReference type="InterPro" id="IPR036390">
    <property type="entry name" value="WH_DNA-bd_sf"/>
</dbReference>
<evidence type="ECO:0000259" key="5">
    <source>
        <dbReference type="PROSITE" id="PS50931"/>
    </source>
</evidence>
<protein>
    <submittedName>
        <fullName evidence="6">LysR family transcriptional regulator</fullName>
    </submittedName>
</protein>
<proteinExistence type="inferred from homology"/>
<accession>A0A3B7M1F3</accession>
<dbReference type="SUPFAM" id="SSF46785">
    <property type="entry name" value="Winged helix' DNA-binding domain"/>
    <property type="match status" value="1"/>
</dbReference>
<dbReference type="SUPFAM" id="SSF53850">
    <property type="entry name" value="Periplasmic binding protein-like II"/>
    <property type="match status" value="1"/>
</dbReference>
<dbReference type="FunFam" id="3.40.190.290:FF:000001">
    <property type="entry name" value="Transcriptional regulator, LysR family"/>
    <property type="match status" value="1"/>
</dbReference>
<dbReference type="GO" id="GO:0003700">
    <property type="term" value="F:DNA-binding transcription factor activity"/>
    <property type="evidence" value="ECO:0007669"/>
    <property type="project" value="InterPro"/>
</dbReference>
<dbReference type="InterPro" id="IPR036388">
    <property type="entry name" value="WH-like_DNA-bd_sf"/>
</dbReference>
<dbReference type="Proteomes" id="UP000263753">
    <property type="component" value="Chromosome"/>
</dbReference>
<dbReference type="EMBL" id="CP032134">
    <property type="protein sequence ID" value="AXY56509.1"/>
    <property type="molecule type" value="Genomic_DNA"/>
</dbReference>
<feature type="domain" description="HTH lysR-type" evidence="5">
    <location>
        <begin position="1"/>
        <end position="58"/>
    </location>
</feature>
<dbReference type="GO" id="GO:0003677">
    <property type="term" value="F:DNA binding"/>
    <property type="evidence" value="ECO:0007669"/>
    <property type="project" value="UniProtKB-KW"/>
</dbReference>
<reference evidence="7" key="1">
    <citation type="submission" date="2018-09" db="EMBL/GenBank/DDBJ databases">
        <title>The complete genome of Acinetobacter sp. strain WCHAc010005.</title>
        <authorList>
            <person name="Hu Y."/>
            <person name="Long H."/>
            <person name="Feng Y."/>
            <person name="Zong Z."/>
        </authorList>
    </citation>
    <scope>NUCLEOTIDE SEQUENCE [LARGE SCALE GENOMIC DNA]</scope>
    <source>
        <strain evidence="7">WCHAc010005</strain>
    </source>
</reference>
<gene>
    <name evidence="6" type="ORF">CDG60_07985</name>
</gene>
<comment type="similarity">
    <text evidence="1">Belongs to the LysR transcriptional regulatory family.</text>
</comment>
<evidence type="ECO:0000313" key="6">
    <source>
        <dbReference type="EMBL" id="AXY56509.1"/>
    </source>
</evidence>
<dbReference type="AlphaFoldDB" id="A0A3B7M1F3"/>
<sequence>MNTEDFHFFLRVAESGSITQAAKEENIAVSVASQRIQRLENQLKLRLFYRTTRRLSLTEEARVLIEQGRPLLDGFHALTENLQQNHPILSGTIHMTASATFGAHILVQIIAEFLKLHPELKINLDMNDQNVDLVAHGLDLAIRIGKLKDSSLIARPLCINRRLLCASSEYLQKYGHPTSLQDLKQHRCIIQRHQQGISNTWHFVDQAGRNTAIELEGNFITNSGEGIRQASLAGLGISNHSLWHVQQDLKDGKLVQVLPDFTVEPTAVYAVTPDKKFVSSKVKVLIEFLQHHFQQSL</sequence>
<evidence type="ECO:0000256" key="2">
    <source>
        <dbReference type="ARBA" id="ARBA00023015"/>
    </source>
</evidence>